<accession>A0A249KFA2</accession>
<dbReference type="AlphaFoldDB" id="A0A249KFA2"/>
<dbReference type="RefSeq" id="WP_095672970.1">
    <property type="nucleotide sequence ID" value="NZ_CP016773.1"/>
</dbReference>
<keyword evidence="1" id="KW-0808">Transferase</keyword>
<protein>
    <submittedName>
        <fullName evidence="1">Methyltransferase</fullName>
    </submittedName>
</protein>
<dbReference type="GO" id="GO:0032259">
    <property type="term" value="P:methylation"/>
    <property type="evidence" value="ECO:0007669"/>
    <property type="project" value="UniProtKB-KW"/>
</dbReference>
<organism evidence="1 2">
    <name type="scientific">Candidatus Planktophila sulfonica</name>
    <dbReference type="NCBI Taxonomy" id="1884904"/>
    <lineage>
        <taxon>Bacteria</taxon>
        <taxon>Bacillati</taxon>
        <taxon>Actinomycetota</taxon>
        <taxon>Actinomycetes</taxon>
        <taxon>Candidatus Nanopelagicales</taxon>
        <taxon>Candidatus Nanopelagicaceae</taxon>
        <taxon>Candidatus Planktophila</taxon>
    </lineage>
</organism>
<dbReference type="GO" id="GO:0008168">
    <property type="term" value="F:methyltransferase activity"/>
    <property type="evidence" value="ECO:0007669"/>
    <property type="project" value="UniProtKB-KW"/>
</dbReference>
<evidence type="ECO:0000313" key="1">
    <source>
        <dbReference type="EMBL" id="ASY15375.1"/>
    </source>
</evidence>
<dbReference type="Proteomes" id="UP000217215">
    <property type="component" value="Chromosome"/>
</dbReference>
<dbReference type="NCBIfam" id="TIGR04371">
    <property type="entry name" value="methyltran_NanM"/>
    <property type="match status" value="1"/>
</dbReference>
<dbReference type="KEGG" id="psuf:A1sIA56_00225"/>
<keyword evidence="1" id="KW-0489">Methyltransferase</keyword>
<dbReference type="OrthoDB" id="5328730at2"/>
<evidence type="ECO:0000313" key="2">
    <source>
        <dbReference type="Proteomes" id="UP000217215"/>
    </source>
</evidence>
<gene>
    <name evidence="1" type="ORF">A1sIA56_00225</name>
</gene>
<dbReference type="InterPro" id="IPR030807">
    <property type="entry name" value="Methyltran_NanM"/>
</dbReference>
<dbReference type="EMBL" id="CP016773">
    <property type="protein sequence ID" value="ASY15375.1"/>
    <property type="molecule type" value="Genomic_DNA"/>
</dbReference>
<sequence>MKNLLRILRNNIIDLAFRFRNRAIRALSSKTVISADDSKSDSEVSFYVSSVDAINSNPKKFNRFRRIYNYREILEHVTYWQGIKYLKKIENQNPDLYLNFPKRHTSDLIGKPRRYIYLQDVEISPTTIRYLSVASEIQSIFGTNMSGNVVEIGGGYGGQCAVFQDFFKVNEYEIYDLPNVQHLIKKFLVAIGRSQNVRFPEFGQTHDTPINFAVSNYAFSELPRQIQTWYLENILKKSEAGYMIMNSGRADFTGRNKGKLSIQEIQAVITGSRLVEEVPRTNPDNYVLVWGKHLNLEHCSEIR</sequence>
<proteinExistence type="predicted"/>
<name>A0A249KFA2_9ACTN</name>
<reference evidence="1 2" key="1">
    <citation type="submission" date="2016-07" db="EMBL/GenBank/DDBJ databases">
        <title>High microdiversification within the ubiquitous acI lineage of Actinobacteria.</title>
        <authorList>
            <person name="Neuenschwander S.M."/>
            <person name="Salcher M."/>
            <person name="Ghai R."/>
            <person name="Pernthaler J."/>
        </authorList>
    </citation>
    <scope>NUCLEOTIDE SEQUENCE [LARGE SCALE GENOMIC DNA]</scope>
    <source>
        <strain evidence="1">MMS-IA-56</strain>
    </source>
</reference>
<keyword evidence="2" id="KW-1185">Reference proteome</keyword>